<dbReference type="EMBL" id="GISG01175973">
    <property type="protein sequence ID" value="MBA4652793.1"/>
    <property type="molecule type" value="Transcribed_RNA"/>
</dbReference>
<proteinExistence type="predicted"/>
<name>A0A7C8ZXQ8_OPUST</name>
<reference evidence="1" key="1">
    <citation type="journal article" date="2013" name="J. Plant Res.">
        <title>Effect of fungi and light on seed germination of three Opuntia species from semiarid lands of central Mexico.</title>
        <authorList>
            <person name="Delgado-Sanchez P."/>
            <person name="Jimenez-Bremont J.F."/>
            <person name="Guerrero-Gonzalez Mde L."/>
            <person name="Flores J."/>
        </authorList>
    </citation>
    <scope>NUCLEOTIDE SEQUENCE</scope>
    <source>
        <tissue evidence="1">Cladode</tissue>
    </source>
</reference>
<protein>
    <submittedName>
        <fullName evidence="1">Uncharacterized protein</fullName>
    </submittedName>
</protein>
<accession>A0A7C8ZXQ8</accession>
<sequence>MPWDMLKQSHFIIDSPPRQAGTPQEKEKENTGHLGIGWLKGRQCSRESRYGKKTSLLHIIHEYHQKSSITVLLVYYVTHLSMISRLRLIRRHLVASSAKQHERHILTPICRYMGYHIN</sequence>
<organism evidence="1">
    <name type="scientific">Opuntia streptacantha</name>
    <name type="common">Prickly pear cactus</name>
    <name type="synonym">Opuntia cardona</name>
    <dbReference type="NCBI Taxonomy" id="393608"/>
    <lineage>
        <taxon>Eukaryota</taxon>
        <taxon>Viridiplantae</taxon>
        <taxon>Streptophyta</taxon>
        <taxon>Embryophyta</taxon>
        <taxon>Tracheophyta</taxon>
        <taxon>Spermatophyta</taxon>
        <taxon>Magnoliopsida</taxon>
        <taxon>eudicotyledons</taxon>
        <taxon>Gunneridae</taxon>
        <taxon>Pentapetalae</taxon>
        <taxon>Caryophyllales</taxon>
        <taxon>Cactineae</taxon>
        <taxon>Cactaceae</taxon>
        <taxon>Opuntioideae</taxon>
        <taxon>Opuntia</taxon>
    </lineage>
</organism>
<evidence type="ECO:0000313" key="1">
    <source>
        <dbReference type="EMBL" id="MBA4652793.1"/>
    </source>
</evidence>
<reference evidence="1" key="2">
    <citation type="submission" date="2020-07" db="EMBL/GenBank/DDBJ databases">
        <authorList>
            <person name="Vera ALvarez R."/>
            <person name="Arias-Moreno D.M."/>
            <person name="Jimenez-Jacinto V."/>
            <person name="Jimenez-Bremont J.F."/>
            <person name="Swaminathan K."/>
            <person name="Moose S.P."/>
            <person name="Guerrero-Gonzalez M.L."/>
            <person name="Marino-Ramirez L."/>
            <person name="Landsman D."/>
            <person name="Rodriguez-Kessler M."/>
            <person name="Delgado-Sanchez P."/>
        </authorList>
    </citation>
    <scope>NUCLEOTIDE SEQUENCE</scope>
    <source>
        <tissue evidence="1">Cladode</tissue>
    </source>
</reference>
<dbReference type="AlphaFoldDB" id="A0A7C8ZXQ8"/>